<keyword evidence="6" id="KW-1185">Reference proteome</keyword>
<dbReference type="EMBL" id="CCBP010000144">
    <property type="protein sequence ID" value="CDO74276.1"/>
    <property type="molecule type" value="Genomic_DNA"/>
</dbReference>
<evidence type="ECO:0000313" key="5">
    <source>
        <dbReference type="EMBL" id="CDO74276.1"/>
    </source>
</evidence>
<accession>A0A060SJC5</accession>
<evidence type="ECO:0000256" key="2">
    <source>
        <dbReference type="PROSITE-ProRule" id="PRU00047"/>
    </source>
</evidence>
<dbReference type="Gene3D" id="4.10.60.10">
    <property type="entry name" value="Zinc finger, CCHC-type"/>
    <property type="match status" value="1"/>
</dbReference>
<dbReference type="SMART" id="SM00343">
    <property type="entry name" value="ZnF_C2HC"/>
    <property type="match status" value="1"/>
</dbReference>
<dbReference type="GO" id="GO:0006397">
    <property type="term" value="P:mRNA processing"/>
    <property type="evidence" value="ECO:0007669"/>
    <property type="project" value="UniProtKB-KW"/>
</dbReference>
<dbReference type="Proteomes" id="UP000029665">
    <property type="component" value="Unassembled WGS sequence"/>
</dbReference>
<name>A0A060SJC5_PYCCI</name>
<sequence length="247" mass="28262">MTIQTTNPWSSQPFPTFGETLDGGLKPESKPRKLDEDRRPRGFGTWQHFREDFLMVFGKQDPVQTAAVQLATLRYDPREPLDRFNAKILHLFIKGHITEDHAQIAWYNSKLPGFLRDKIALTYPQPSNMDELMDRAIQLNRAYLLNRAVDTSQGRRIQRTNLPRPKEATVRAVSTGKLDQKTRQELIKQNKCFYCREVGHRAANCPAKRNNNPKTRAVEQEEESNAEDDGDPDIGLNAVGLDDGLDF</sequence>
<dbReference type="InterPro" id="IPR036875">
    <property type="entry name" value="Znf_CCHC_sf"/>
</dbReference>
<feature type="region of interest" description="Disordered" evidence="3">
    <location>
        <begin position="1"/>
        <end position="41"/>
    </location>
</feature>
<keyword evidence="2" id="KW-0862">Zinc</keyword>
<protein>
    <recommendedName>
        <fullName evidence="4">CCHC-type domain-containing protein</fullName>
    </recommendedName>
</protein>
<dbReference type="GO" id="GO:0008270">
    <property type="term" value="F:zinc ion binding"/>
    <property type="evidence" value="ECO:0007669"/>
    <property type="project" value="UniProtKB-KW"/>
</dbReference>
<feature type="compositionally biased region" description="Basic and acidic residues" evidence="3">
    <location>
        <begin position="25"/>
        <end position="40"/>
    </location>
</feature>
<dbReference type="OMA" id="QIAWYNS"/>
<evidence type="ECO:0000259" key="4">
    <source>
        <dbReference type="PROSITE" id="PS50158"/>
    </source>
</evidence>
<dbReference type="AlphaFoldDB" id="A0A060SJC5"/>
<keyword evidence="2" id="KW-0479">Metal-binding</keyword>
<dbReference type="Pfam" id="PF00098">
    <property type="entry name" value="zf-CCHC"/>
    <property type="match status" value="1"/>
</dbReference>
<dbReference type="STRING" id="5643.A0A060SJC5"/>
<feature type="compositionally biased region" description="Polar residues" evidence="3">
    <location>
        <begin position="1"/>
        <end position="14"/>
    </location>
</feature>
<evidence type="ECO:0000256" key="3">
    <source>
        <dbReference type="SAM" id="MobiDB-lite"/>
    </source>
</evidence>
<dbReference type="HOGENOM" id="CLU_098370_0_0_1"/>
<gene>
    <name evidence="5" type="ORF">BN946_scf184647.g5</name>
</gene>
<feature type="domain" description="CCHC-type" evidence="4">
    <location>
        <begin position="191"/>
        <end position="206"/>
    </location>
</feature>
<keyword evidence="1" id="KW-0507">mRNA processing</keyword>
<feature type="region of interest" description="Disordered" evidence="3">
    <location>
        <begin position="204"/>
        <end position="247"/>
    </location>
</feature>
<organism evidence="5 6">
    <name type="scientific">Pycnoporus cinnabarinus</name>
    <name type="common">Cinnabar-red polypore</name>
    <name type="synonym">Trametes cinnabarina</name>
    <dbReference type="NCBI Taxonomy" id="5643"/>
    <lineage>
        <taxon>Eukaryota</taxon>
        <taxon>Fungi</taxon>
        <taxon>Dikarya</taxon>
        <taxon>Basidiomycota</taxon>
        <taxon>Agaricomycotina</taxon>
        <taxon>Agaricomycetes</taxon>
        <taxon>Polyporales</taxon>
        <taxon>Polyporaceae</taxon>
        <taxon>Trametes</taxon>
    </lineage>
</organism>
<dbReference type="OrthoDB" id="2728997at2759"/>
<feature type="compositionally biased region" description="Acidic residues" evidence="3">
    <location>
        <begin position="220"/>
        <end position="232"/>
    </location>
</feature>
<dbReference type="SUPFAM" id="SSF57756">
    <property type="entry name" value="Retrovirus zinc finger-like domains"/>
    <property type="match status" value="1"/>
</dbReference>
<dbReference type="PROSITE" id="PS50158">
    <property type="entry name" value="ZF_CCHC"/>
    <property type="match status" value="1"/>
</dbReference>
<reference evidence="5" key="1">
    <citation type="submission" date="2014-01" db="EMBL/GenBank/DDBJ databases">
        <title>The genome of the white-rot fungus Pycnoporus cinnabarinus: a basidiomycete model with a versatile arsenal for lignocellulosic biomass breakdown.</title>
        <authorList>
            <person name="Levasseur A."/>
            <person name="Lomascolo A."/>
            <person name="Ruiz-Duenas F.J."/>
            <person name="Uzan E."/>
            <person name="Piumi F."/>
            <person name="Kues U."/>
            <person name="Ram A.F.J."/>
            <person name="Murat C."/>
            <person name="Haon M."/>
            <person name="Benoit I."/>
            <person name="Arfi Y."/>
            <person name="Chevret D."/>
            <person name="Drula E."/>
            <person name="Kwon M.J."/>
            <person name="Gouret P."/>
            <person name="Lesage-Meessen L."/>
            <person name="Lombard V."/>
            <person name="Mariette J."/>
            <person name="Noirot C."/>
            <person name="Park J."/>
            <person name="Patyshakuliyeva A."/>
            <person name="Wieneger R.A.B."/>
            <person name="Wosten H.A.B."/>
            <person name="Martin F."/>
            <person name="Coutinho P.M."/>
            <person name="de Vries R."/>
            <person name="Martinez A.T."/>
            <person name="Klopp C."/>
            <person name="Pontarotti P."/>
            <person name="Henrissat B."/>
            <person name="Record E."/>
        </authorList>
    </citation>
    <scope>NUCLEOTIDE SEQUENCE [LARGE SCALE GENOMIC DNA]</scope>
    <source>
        <strain evidence="5">BRFM137</strain>
    </source>
</reference>
<evidence type="ECO:0000313" key="6">
    <source>
        <dbReference type="Proteomes" id="UP000029665"/>
    </source>
</evidence>
<evidence type="ECO:0000256" key="1">
    <source>
        <dbReference type="ARBA" id="ARBA00022664"/>
    </source>
</evidence>
<proteinExistence type="predicted"/>
<dbReference type="InterPro" id="IPR001878">
    <property type="entry name" value="Znf_CCHC"/>
</dbReference>
<dbReference type="GO" id="GO:0003676">
    <property type="term" value="F:nucleic acid binding"/>
    <property type="evidence" value="ECO:0007669"/>
    <property type="project" value="InterPro"/>
</dbReference>
<keyword evidence="2" id="KW-0863">Zinc-finger</keyword>
<comment type="caution">
    <text evidence="5">The sequence shown here is derived from an EMBL/GenBank/DDBJ whole genome shotgun (WGS) entry which is preliminary data.</text>
</comment>